<dbReference type="STRING" id="1760988.SAMN02949497_3889"/>
<sequence length="538" mass="60011">MNLLTDPIFRVQAAGGNDATTLPGLLALLGQDRVESLPGLQRHQEDAFHMFLCYLAGAALVGTGADDPRQTADFWRAALRTLAGRGNDSAWSLLVADPTQPGFMQPPLASPEEFEREFKTERQTPDAIDVLLTAKNHDIKATKSLSPNPDEWAYALVSLQTMSGYILKHQGIARMNSGLGSRACVSVVYGETLGHRWERDTRKLLALRPDLLRAPWPYRADGLVLTWLHAWNRKTSLDLDQLDPFFIEVSRGVRLVWQEGRIVARTATEQAPRINAKAHHGVLGDPWIPINRNDPKKGESALTVGASGFTPELLRNLLFEDGFELAPMQRPDQGRDHQPVQFTASVLVRGQGTTDGFRTAHIPIPAPAARRVFQQGPERERLARLSKTALTDAAELQNRALKPAVLSLLQAGSDRIDFEKREITAWWQQSARRYANAWGAVFFAWLWEAGESDSDAEVLRNWHLRLKDCAWNALLEGITSYPGREGRRYRARIRSETIFQRNLLKLFPELKELPHDPDPAAAVSARHHGGCAGPNLSL</sequence>
<keyword evidence="2" id="KW-1185">Reference proteome</keyword>
<dbReference type="EMBL" id="FXAM01000001">
    <property type="protein sequence ID" value="SMF96489.1"/>
    <property type="molecule type" value="Genomic_DNA"/>
</dbReference>
<gene>
    <name evidence="1" type="ORF">SAMN02949497_3889</name>
</gene>
<accession>A0A1Y6D0L7</accession>
<dbReference type="AlphaFoldDB" id="A0A1Y6D0L7"/>
<dbReference type="NCBIfam" id="TIGR02547">
    <property type="entry name" value="casA_cse1"/>
    <property type="match status" value="1"/>
</dbReference>
<evidence type="ECO:0000313" key="1">
    <source>
        <dbReference type="EMBL" id="SMF96489.1"/>
    </source>
</evidence>
<organism evidence="1 2">
    <name type="scientific">Methylomagnum ishizawai</name>
    <dbReference type="NCBI Taxonomy" id="1760988"/>
    <lineage>
        <taxon>Bacteria</taxon>
        <taxon>Pseudomonadati</taxon>
        <taxon>Pseudomonadota</taxon>
        <taxon>Gammaproteobacteria</taxon>
        <taxon>Methylococcales</taxon>
        <taxon>Methylococcaceae</taxon>
        <taxon>Methylomagnum</taxon>
    </lineage>
</organism>
<evidence type="ECO:0000313" key="2">
    <source>
        <dbReference type="Proteomes" id="UP000192923"/>
    </source>
</evidence>
<dbReference type="OrthoDB" id="5450902at2"/>
<dbReference type="RefSeq" id="WP_085215371.1">
    <property type="nucleotide sequence ID" value="NZ_FXAM01000001.1"/>
</dbReference>
<proteinExistence type="predicted"/>
<reference evidence="1 2" key="1">
    <citation type="submission" date="2016-12" db="EMBL/GenBank/DDBJ databases">
        <authorList>
            <person name="Song W.-J."/>
            <person name="Kurnit D.M."/>
        </authorList>
    </citation>
    <scope>NUCLEOTIDE SEQUENCE [LARGE SCALE GENOMIC DNA]</scope>
    <source>
        <strain evidence="1 2">175</strain>
    </source>
</reference>
<name>A0A1Y6D0L7_9GAMM</name>
<dbReference type="InterPro" id="IPR013381">
    <property type="entry name" value="CRISPR-assoc_prot_Cse1"/>
</dbReference>
<dbReference type="Proteomes" id="UP000192923">
    <property type="component" value="Unassembled WGS sequence"/>
</dbReference>
<protein>
    <submittedName>
        <fullName evidence="1">CRISPR-associated protein, Cse1 family</fullName>
    </submittedName>
</protein>